<dbReference type="RefSeq" id="WP_282542025.1">
    <property type="nucleotide sequence ID" value="NZ_JASCIQ010000008.1"/>
</dbReference>
<gene>
    <name evidence="2" type="ORF">QIS96_09575</name>
</gene>
<keyword evidence="3" id="KW-1185">Reference proteome</keyword>
<dbReference type="EMBL" id="JASCIQ010000008">
    <property type="protein sequence ID" value="MDI3404070.1"/>
    <property type="molecule type" value="Genomic_DNA"/>
</dbReference>
<sequence length="128" mass="13806">MTPRPEPSTAGLRLAYAAAGLLIGGAWLYGRDMPLWEHALRLCVIVVVVPPVLHLIRSRLRRYSADRHLPLRRLVVAKVLLVAAAVAVELVLDPLTAWASFVTAAALAAVVAVGGPTWHQKQRSPSHG</sequence>
<evidence type="ECO:0000313" key="2">
    <source>
        <dbReference type="EMBL" id="MDI3404070.1"/>
    </source>
</evidence>
<proteinExistence type="predicted"/>
<evidence type="ECO:0000313" key="3">
    <source>
        <dbReference type="Proteomes" id="UP001223978"/>
    </source>
</evidence>
<organism evidence="2 3">
    <name type="scientific">Streptomyces cavernicola</name>
    <dbReference type="NCBI Taxonomy" id="3043613"/>
    <lineage>
        <taxon>Bacteria</taxon>
        <taxon>Bacillati</taxon>
        <taxon>Actinomycetota</taxon>
        <taxon>Actinomycetes</taxon>
        <taxon>Kitasatosporales</taxon>
        <taxon>Streptomycetaceae</taxon>
        <taxon>Streptomyces</taxon>
    </lineage>
</organism>
<keyword evidence="1" id="KW-1133">Transmembrane helix</keyword>
<evidence type="ECO:0008006" key="4">
    <source>
        <dbReference type="Google" id="ProtNLM"/>
    </source>
</evidence>
<evidence type="ECO:0000256" key="1">
    <source>
        <dbReference type="SAM" id="Phobius"/>
    </source>
</evidence>
<feature type="transmembrane region" description="Helical" evidence="1">
    <location>
        <begin position="98"/>
        <end position="118"/>
    </location>
</feature>
<accession>A0ABT6S7S3</accession>
<feature type="transmembrane region" description="Helical" evidence="1">
    <location>
        <begin position="35"/>
        <end position="53"/>
    </location>
</feature>
<keyword evidence="1" id="KW-0472">Membrane</keyword>
<reference evidence="2 3" key="1">
    <citation type="submission" date="2023-05" db="EMBL/GenBank/DDBJ databases">
        <title>Draft genome sequence of Streptomyces sp. B-S-A6 isolated from a cave soil in Thailand.</title>
        <authorList>
            <person name="Chamroensaksri N."/>
            <person name="Muangham S."/>
        </authorList>
    </citation>
    <scope>NUCLEOTIDE SEQUENCE [LARGE SCALE GENOMIC DNA]</scope>
    <source>
        <strain evidence="2 3">B-S-A6</strain>
    </source>
</reference>
<keyword evidence="1" id="KW-0812">Transmembrane</keyword>
<dbReference type="Proteomes" id="UP001223978">
    <property type="component" value="Unassembled WGS sequence"/>
</dbReference>
<protein>
    <recommendedName>
        <fullName evidence="4">DUF2568 domain-containing protein</fullName>
    </recommendedName>
</protein>
<comment type="caution">
    <text evidence="2">The sequence shown here is derived from an EMBL/GenBank/DDBJ whole genome shotgun (WGS) entry which is preliminary data.</text>
</comment>
<name>A0ABT6S7S3_9ACTN</name>
<feature type="transmembrane region" description="Helical" evidence="1">
    <location>
        <begin position="74"/>
        <end position="92"/>
    </location>
</feature>
<feature type="transmembrane region" description="Helical" evidence="1">
    <location>
        <begin position="12"/>
        <end position="29"/>
    </location>
</feature>